<organism evidence="1 2">
    <name type="scientific">Streptomyces chryseus</name>
    <dbReference type="NCBI Taxonomy" id="68186"/>
    <lineage>
        <taxon>Bacteria</taxon>
        <taxon>Bacillati</taxon>
        <taxon>Actinomycetota</taxon>
        <taxon>Actinomycetes</taxon>
        <taxon>Kitasatosporales</taxon>
        <taxon>Streptomycetaceae</taxon>
        <taxon>Streptomyces</taxon>
    </lineage>
</organism>
<name>A0ABQ3E1F7_9ACTN</name>
<evidence type="ECO:0000313" key="1">
    <source>
        <dbReference type="EMBL" id="GHB18001.1"/>
    </source>
</evidence>
<dbReference type="EMBL" id="BMVO01000018">
    <property type="protein sequence ID" value="GHB18001.1"/>
    <property type="molecule type" value="Genomic_DNA"/>
</dbReference>
<proteinExistence type="predicted"/>
<comment type="caution">
    <text evidence="1">The sequence shown here is derived from an EMBL/GenBank/DDBJ whole genome shotgun (WGS) entry which is preliminary data.</text>
</comment>
<protein>
    <submittedName>
        <fullName evidence="1">Uncharacterized protein</fullName>
    </submittedName>
</protein>
<dbReference type="Proteomes" id="UP000599437">
    <property type="component" value="Unassembled WGS sequence"/>
</dbReference>
<dbReference type="RefSeq" id="WP_138906029.1">
    <property type="nucleotide sequence ID" value="NZ_BMVO01000018.1"/>
</dbReference>
<sequence>MSITTEAPVTRDARDLITPDDLAAVAATVQRDTPGMAYDIAQAVILEALKFEAACAAHPAVGLAPSRVVDAGWHALILHTRVKAGVAARLGYFVHHTPEAPDPENRSMDSLLRTEDAIRAAGYIPRPEMWTAPTDGSIPVRASCQHSDDGGTIVITPKPK</sequence>
<evidence type="ECO:0000313" key="2">
    <source>
        <dbReference type="Proteomes" id="UP000599437"/>
    </source>
</evidence>
<accession>A0ABQ3E1F7</accession>
<reference evidence="2" key="1">
    <citation type="journal article" date="2019" name="Int. J. Syst. Evol. Microbiol.">
        <title>The Global Catalogue of Microorganisms (GCM) 10K type strain sequencing project: providing services to taxonomists for standard genome sequencing and annotation.</title>
        <authorList>
            <consortium name="The Broad Institute Genomics Platform"/>
            <consortium name="The Broad Institute Genome Sequencing Center for Infectious Disease"/>
            <person name="Wu L."/>
            <person name="Ma J."/>
        </authorList>
    </citation>
    <scope>NUCLEOTIDE SEQUENCE [LARGE SCALE GENOMIC DNA]</scope>
    <source>
        <strain evidence="2">JCM 4737</strain>
    </source>
</reference>
<keyword evidence="2" id="KW-1185">Reference proteome</keyword>
<gene>
    <name evidence="1" type="ORF">GCM10010346_47420</name>
</gene>